<name>A0A9X6NCK7_HYPEX</name>
<dbReference type="InterPro" id="IPR013954">
    <property type="entry name" value="PNK3P"/>
</dbReference>
<keyword evidence="3" id="KW-1185">Reference proteome</keyword>
<comment type="caution">
    <text evidence="2">The sequence shown here is derived from an EMBL/GenBank/DDBJ whole genome shotgun (WGS) entry which is preliminary data.</text>
</comment>
<dbReference type="InterPro" id="IPR027417">
    <property type="entry name" value="P-loop_NTPase"/>
</dbReference>
<dbReference type="PANTHER" id="PTHR12083">
    <property type="entry name" value="BIFUNCTIONAL POLYNUCLEOTIDE PHOSPHATASE/KINASE"/>
    <property type="match status" value="1"/>
</dbReference>
<sequence>MPPKRKFAAMKRDDSPKRRATPDDNEDAPNSSKAKKAQKTSGWIDVNADLHVYNPDGLNGRKKIASFDLDGTIITTKSGKVFAKDAGDWQFLYPDVPGKLKSLHQEGVKVVIFTNQAGMKKGKTHIGEWRQKVDAILGKLAVPVQVLVASGEGINRKPAPGMWNHFVENYNEGVQVDMTESFYVGDAAGRPAAGPKGKKDFSCSDRLFASNVGLPFKTPEEFFLNRKPENFQISAFDPKKYLADAKMGKLNLLTPATTNLAFASQELIILVGPPGIGKSHFAKEHLISKNYIHVNRDTMKTWQKCVDAAEKSLSDGKSVVVDNTNGDLESRKRYLDVAKQRKVPCRCFVFTSSMEHAMHNNKFRELIDPHHEHVPEMVFRMWKGKFVMPSIGEGFTEVVEIKFIPTFSDPKREELYSMYLCEK</sequence>
<dbReference type="NCBIfam" id="TIGR01664">
    <property type="entry name" value="DNA-3'-Pase"/>
    <property type="match status" value="1"/>
</dbReference>
<accession>A0A9X6NCK7</accession>
<dbReference type="Proteomes" id="UP000192578">
    <property type="component" value="Unassembled WGS sequence"/>
</dbReference>
<dbReference type="PANTHER" id="PTHR12083:SF9">
    <property type="entry name" value="BIFUNCTIONAL POLYNUCLEOTIDE PHOSPHATASE_KINASE"/>
    <property type="match status" value="1"/>
</dbReference>
<dbReference type="Pfam" id="PF08645">
    <property type="entry name" value="PNK3P"/>
    <property type="match status" value="1"/>
</dbReference>
<dbReference type="InterPro" id="IPR036412">
    <property type="entry name" value="HAD-like_sf"/>
</dbReference>
<dbReference type="FunFam" id="3.40.50.1000:FF:000078">
    <property type="entry name" value="Bifunctional polynucleotide phosphatase/kinase"/>
    <property type="match status" value="1"/>
</dbReference>
<dbReference type="GO" id="GO:0003690">
    <property type="term" value="F:double-stranded DNA binding"/>
    <property type="evidence" value="ECO:0007669"/>
    <property type="project" value="TreeGrafter"/>
</dbReference>
<dbReference type="SUPFAM" id="SSF56784">
    <property type="entry name" value="HAD-like"/>
    <property type="match status" value="1"/>
</dbReference>
<dbReference type="EMBL" id="MTYJ01000186">
    <property type="protein sequence ID" value="OWA50251.1"/>
    <property type="molecule type" value="Genomic_DNA"/>
</dbReference>
<organism evidence="2 3">
    <name type="scientific">Hypsibius exemplaris</name>
    <name type="common">Freshwater tardigrade</name>
    <dbReference type="NCBI Taxonomy" id="2072580"/>
    <lineage>
        <taxon>Eukaryota</taxon>
        <taxon>Metazoa</taxon>
        <taxon>Ecdysozoa</taxon>
        <taxon>Tardigrada</taxon>
        <taxon>Eutardigrada</taxon>
        <taxon>Parachela</taxon>
        <taxon>Hypsibioidea</taxon>
        <taxon>Hypsibiidae</taxon>
        <taxon>Hypsibius</taxon>
    </lineage>
</organism>
<dbReference type="InterPro" id="IPR023214">
    <property type="entry name" value="HAD_sf"/>
</dbReference>
<gene>
    <name evidence="2" type="ORF">BV898_14774</name>
</gene>
<reference evidence="3" key="1">
    <citation type="submission" date="2017-01" db="EMBL/GenBank/DDBJ databases">
        <title>Comparative genomics of anhydrobiosis in the tardigrade Hypsibius dujardini.</title>
        <authorList>
            <person name="Yoshida Y."/>
            <person name="Koutsovoulos G."/>
            <person name="Laetsch D."/>
            <person name="Stevens L."/>
            <person name="Kumar S."/>
            <person name="Horikawa D."/>
            <person name="Ishino K."/>
            <person name="Komine S."/>
            <person name="Tomita M."/>
            <person name="Blaxter M."/>
            <person name="Arakawa K."/>
        </authorList>
    </citation>
    <scope>NUCLEOTIDE SEQUENCE [LARGE SCALE GENOMIC DNA]</scope>
    <source>
        <strain evidence="3">Z151</strain>
    </source>
</reference>
<dbReference type="SUPFAM" id="SSF52540">
    <property type="entry name" value="P-loop containing nucleoside triphosphate hydrolases"/>
    <property type="match status" value="1"/>
</dbReference>
<proteinExistence type="predicted"/>
<evidence type="ECO:0000256" key="1">
    <source>
        <dbReference type="SAM" id="MobiDB-lite"/>
    </source>
</evidence>
<dbReference type="InterPro" id="IPR006549">
    <property type="entry name" value="HAD-SF_hydro_IIIA"/>
</dbReference>
<protein>
    <submittedName>
        <fullName evidence="2">Bifunctional polynucleotide phosphatase/kinase</fullName>
    </submittedName>
</protein>
<feature type="compositionally biased region" description="Basic and acidic residues" evidence="1">
    <location>
        <begin position="10"/>
        <end position="22"/>
    </location>
</feature>
<dbReference type="GO" id="GO:0046403">
    <property type="term" value="F:polynucleotide 3'-phosphatase activity"/>
    <property type="evidence" value="ECO:0007669"/>
    <property type="project" value="TreeGrafter"/>
</dbReference>
<dbReference type="FunFam" id="3.40.50.300:FF:000737">
    <property type="entry name" value="Bifunctional polynucleotide phosphatase/kinase"/>
    <property type="match status" value="1"/>
</dbReference>
<evidence type="ECO:0000313" key="2">
    <source>
        <dbReference type="EMBL" id="OWA50251.1"/>
    </source>
</evidence>
<dbReference type="Gene3D" id="3.40.50.1000">
    <property type="entry name" value="HAD superfamily/HAD-like"/>
    <property type="match status" value="1"/>
</dbReference>
<dbReference type="GO" id="GO:0046404">
    <property type="term" value="F:ATP-dependent polydeoxyribonucleotide 5'-hydroxyl-kinase activity"/>
    <property type="evidence" value="ECO:0007669"/>
    <property type="project" value="TreeGrafter"/>
</dbReference>
<dbReference type="CDD" id="cd01625">
    <property type="entry name" value="HAD_PNP"/>
    <property type="match status" value="1"/>
</dbReference>
<dbReference type="OrthoDB" id="19045at2759"/>
<dbReference type="NCBIfam" id="TIGR01662">
    <property type="entry name" value="HAD-SF-IIIA"/>
    <property type="match status" value="1"/>
</dbReference>
<dbReference type="InterPro" id="IPR006551">
    <property type="entry name" value="Polynucleotide_phosphatase"/>
</dbReference>
<dbReference type="Gene3D" id="3.40.50.300">
    <property type="entry name" value="P-loop containing nucleotide triphosphate hydrolases"/>
    <property type="match status" value="1"/>
</dbReference>
<dbReference type="Pfam" id="PF13671">
    <property type="entry name" value="AAA_33"/>
    <property type="match status" value="1"/>
</dbReference>
<feature type="region of interest" description="Disordered" evidence="1">
    <location>
        <begin position="1"/>
        <end position="40"/>
    </location>
</feature>
<dbReference type="GO" id="GO:0006281">
    <property type="term" value="P:DNA repair"/>
    <property type="evidence" value="ECO:0007669"/>
    <property type="project" value="TreeGrafter"/>
</dbReference>
<dbReference type="AlphaFoldDB" id="A0A9X6NCK7"/>
<evidence type="ECO:0000313" key="3">
    <source>
        <dbReference type="Proteomes" id="UP000192578"/>
    </source>
</evidence>